<reference evidence="9" key="1">
    <citation type="submission" date="2020-10" db="EMBL/GenBank/DDBJ databases">
        <authorList>
            <person name="Gilroy R."/>
        </authorList>
    </citation>
    <scope>NUCLEOTIDE SEQUENCE</scope>
    <source>
        <strain evidence="9">CHK178-757</strain>
    </source>
</reference>
<feature type="transmembrane region" description="Helical" evidence="7">
    <location>
        <begin position="368"/>
        <end position="389"/>
    </location>
</feature>
<feature type="transmembrane region" description="Helical" evidence="7">
    <location>
        <begin position="142"/>
        <end position="165"/>
    </location>
</feature>
<dbReference type="PANTHER" id="PTHR23528">
    <property type="match status" value="1"/>
</dbReference>
<proteinExistence type="predicted"/>
<evidence type="ECO:0000313" key="9">
    <source>
        <dbReference type="EMBL" id="HIS46093.1"/>
    </source>
</evidence>
<sequence>MKLNYRRTFFIGLAFLSISAFWQLYDNIIPLILQNSFHLNETLIGAIMALDNVLAVFLLPVFGVLSDRCKSPLGKRTPFIILGTIAAVIFMILLPAADDADNLVLFAAALGLTLLSMAFYRSPAVALMPDLTPKPLRSKANAVINLMGAIGGVYSLIMISLLVGNEDRPDYLPLFISVAALMVLAVVLLVATVRENKIANELQKEFPQDNDSTDIRGTDSSRRETAAKDAPLPPQVRKSLIFILVSIFLWFTAYNAVTTAFSRYAQTVWGIQGGGFANCLMVATVAAIISYIPIGIISSRIGRKKTICGGVILMTLCYLAAFFFTSYHPVINVGFACIGIGWAAISVNSLPMVVEMCKGGDVGKYTGIYYTFSMAAQIFTPVFSGFLLGNISYRILFPYAVVFSALAFVTMCFVKHGDSKPERKASVIENFDVDD</sequence>
<dbReference type="GO" id="GO:0022857">
    <property type="term" value="F:transmembrane transporter activity"/>
    <property type="evidence" value="ECO:0007669"/>
    <property type="project" value="InterPro"/>
</dbReference>
<dbReference type="AlphaFoldDB" id="A0A9D1JPG9"/>
<dbReference type="GO" id="GO:0005886">
    <property type="term" value="C:plasma membrane"/>
    <property type="evidence" value="ECO:0007669"/>
    <property type="project" value="UniProtKB-SubCell"/>
</dbReference>
<keyword evidence="2" id="KW-0813">Transport</keyword>
<feature type="transmembrane region" description="Helical" evidence="7">
    <location>
        <begin position="103"/>
        <end position="121"/>
    </location>
</feature>
<comment type="subcellular location">
    <subcellularLocation>
        <location evidence="1">Cell membrane</location>
        <topology evidence="1">Multi-pass membrane protein</topology>
    </subcellularLocation>
</comment>
<evidence type="ECO:0000256" key="6">
    <source>
        <dbReference type="SAM" id="MobiDB-lite"/>
    </source>
</evidence>
<dbReference type="SUPFAM" id="SSF103473">
    <property type="entry name" value="MFS general substrate transporter"/>
    <property type="match status" value="1"/>
</dbReference>
<dbReference type="Proteomes" id="UP000823927">
    <property type="component" value="Unassembled WGS sequence"/>
</dbReference>
<dbReference type="InterPro" id="IPR020846">
    <property type="entry name" value="MFS_dom"/>
</dbReference>
<dbReference type="Pfam" id="PF07690">
    <property type="entry name" value="MFS_1"/>
    <property type="match status" value="1"/>
</dbReference>
<evidence type="ECO:0000256" key="3">
    <source>
        <dbReference type="ARBA" id="ARBA00022692"/>
    </source>
</evidence>
<dbReference type="Gene3D" id="1.20.1250.20">
    <property type="entry name" value="MFS general substrate transporter like domains"/>
    <property type="match status" value="2"/>
</dbReference>
<evidence type="ECO:0000256" key="5">
    <source>
        <dbReference type="ARBA" id="ARBA00023136"/>
    </source>
</evidence>
<feature type="transmembrane region" description="Helical" evidence="7">
    <location>
        <begin position="240"/>
        <end position="257"/>
    </location>
</feature>
<keyword evidence="4 7" id="KW-1133">Transmembrane helix</keyword>
<feature type="region of interest" description="Disordered" evidence="6">
    <location>
        <begin position="208"/>
        <end position="230"/>
    </location>
</feature>
<feature type="transmembrane region" description="Helical" evidence="7">
    <location>
        <begin position="395"/>
        <end position="414"/>
    </location>
</feature>
<dbReference type="InterPro" id="IPR011701">
    <property type="entry name" value="MFS"/>
</dbReference>
<feature type="transmembrane region" description="Helical" evidence="7">
    <location>
        <begin position="171"/>
        <end position="193"/>
    </location>
</feature>
<evidence type="ECO:0000256" key="1">
    <source>
        <dbReference type="ARBA" id="ARBA00004651"/>
    </source>
</evidence>
<protein>
    <submittedName>
        <fullName evidence="9">MFS transporter</fullName>
    </submittedName>
</protein>
<dbReference type="PANTHER" id="PTHR23528:SF1">
    <property type="entry name" value="MAJOR FACILITATOR SUPERFAMILY (MFS) PROFILE DOMAIN-CONTAINING PROTEIN"/>
    <property type="match status" value="1"/>
</dbReference>
<feature type="transmembrane region" description="Helical" evidence="7">
    <location>
        <begin position="330"/>
        <end position="347"/>
    </location>
</feature>
<accession>A0A9D1JPG9</accession>
<name>A0A9D1JPG9_9FIRM</name>
<feature type="transmembrane region" description="Helical" evidence="7">
    <location>
        <begin position="44"/>
        <end position="65"/>
    </location>
</feature>
<feature type="transmembrane region" description="Helical" evidence="7">
    <location>
        <begin position="77"/>
        <end position="97"/>
    </location>
</feature>
<dbReference type="InterPro" id="IPR036259">
    <property type="entry name" value="MFS_trans_sf"/>
</dbReference>
<dbReference type="PROSITE" id="PS50850">
    <property type="entry name" value="MFS"/>
    <property type="match status" value="1"/>
</dbReference>
<evidence type="ECO:0000313" key="10">
    <source>
        <dbReference type="Proteomes" id="UP000823927"/>
    </source>
</evidence>
<feature type="domain" description="Major facilitator superfamily (MFS) profile" evidence="8">
    <location>
        <begin position="1"/>
        <end position="419"/>
    </location>
</feature>
<reference evidence="9" key="2">
    <citation type="journal article" date="2021" name="PeerJ">
        <title>Extensive microbial diversity within the chicken gut microbiome revealed by metagenomics and culture.</title>
        <authorList>
            <person name="Gilroy R."/>
            <person name="Ravi A."/>
            <person name="Getino M."/>
            <person name="Pursley I."/>
            <person name="Horton D.L."/>
            <person name="Alikhan N.F."/>
            <person name="Baker D."/>
            <person name="Gharbi K."/>
            <person name="Hall N."/>
            <person name="Watson M."/>
            <person name="Adriaenssens E.M."/>
            <person name="Foster-Nyarko E."/>
            <person name="Jarju S."/>
            <person name="Secka A."/>
            <person name="Antonio M."/>
            <person name="Oren A."/>
            <person name="Chaudhuri R.R."/>
            <person name="La Ragione R."/>
            <person name="Hildebrand F."/>
            <person name="Pallen M.J."/>
        </authorList>
    </citation>
    <scope>NUCLEOTIDE SEQUENCE</scope>
    <source>
        <strain evidence="9">CHK178-757</strain>
    </source>
</reference>
<evidence type="ECO:0000259" key="8">
    <source>
        <dbReference type="PROSITE" id="PS50850"/>
    </source>
</evidence>
<evidence type="ECO:0000256" key="7">
    <source>
        <dbReference type="SAM" id="Phobius"/>
    </source>
</evidence>
<comment type="caution">
    <text evidence="9">The sequence shown here is derived from an EMBL/GenBank/DDBJ whole genome shotgun (WGS) entry which is preliminary data.</text>
</comment>
<organism evidence="9 10">
    <name type="scientific">Candidatus Scybalocola faecigallinarum</name>
    <dbReference type="NCBI Taxonomy" id="2840941"/>
    <lineage>
        <taxon>Bacteria</taxon>
        <taxon>Bacillati</taxon>
        <taxon>Bacillota</taxon>
        <taxon>Clostridia</taxon>
        <taxon>Lachnospirales</taxon>
        <taxon>Lachnospiraceae</taxon>
        <taxon>Lachnospiraceae incertae sedis</taxon>
        <taxon>Candidatus Scybalocola (ex Gilroy et al. 2021)</taxon>
    </lineage>
</organism>
<dbReference type="EMBL" id="DVIT01000004">
    <property type="protein sequence ID" value="HIS46093.1"/>
    <property type="molecule type" value="Genomic_DNA"/>
</dbReference>
<evidence type="ECO:0000256" key="2">
    <source>
        <dbReference type="ARBA" id="ARBA00022448"/>
    </source>
</evidence>
<gene>
    <name evidence="9" type="ORF">IAB46_00790</name>
</gene>
<feature type="transmembrane region" description="Helical" evidence="7">
    <location>
        <begin position="269"/>
        <end position="294"/>
    </location>
</feature>
<keyword evidence="3 7" id="KW-0812">Transmembrane</keyword>
<feature type="compositionally biased region" description="Basic and acidic residues" evidence="6">
    <location>
        <begin position="208"/>
        <end position="227"/>
    </location>
</feature>
<feature type="transmembrane region" description="Helical" evidence="7">
    <location>
        <begin position="306"/>
        <end position="324"/>
    </location>
</feature>
<keyword evidence="5 7" id="KW-0472">Membrane</keyword>
<evidence type="ECO:0000256" key="4">
    <source>
        <dbReference type="ARBA" id="ARBA00022989"/>
    </source>
</evidence>